<evidence type="ECO:0000256" key="1">
    <source>
        <dbReference type="SAM" id="MobiDB-lite"/>
    </source>
</evidence>
<dbReference type="AlphaFoldDB" id="F8PCQ9"/>
<feature type="region of interest" description="Disordered" evidence="1">
    <location>
        <begin position="131"/>
        <end position="151"/>
    </location>
</feature>
<proteinExistence type="predicted"/>
<dbReference type="HOGENOM" id="CLU_1428792_0_0_1"/>
<dbReference type="EMBL" id="GL945445">
    <property type="protein sequence ID" value="EGO19008.1"/>
    <property type="molecule type" value="Genomic_DNA"/>
</dbReference>
<accession>F8PCQ9</accession>
<gene>
    <name evidence="2" type="ORF">SERLADRAFT_443550</name>
</gene>
<dbReference type="GeneID" id="18815933"/>
<dbReference type="Proteomes" id="UP000008064">
    <property type="component" value="Unassembled WGS sequence"/>
</dbReference>
<feature type="region of interest" description="Disordered" evidence="1">
    <location>
        <begin position="20"/>
        <end position="43"/>
    </location>
</feature>
<organism>
    <name type="scientific">Serpula lacrymans var. lacrymans (strain S7.9)</name>
    <name type="common">Dry rot fungus</name>
    <dbReference type="NCBI Taxonomy" id="578457"/>
    <lineage>
        <taxon>Eukaryota</taxon>
        <taxon>Fungi</taxon>
        <taxon>Dikarya</taxon>
        <taxon>Basidiomycota</taxon>
        <taxon>Agaricomycotina</taxon>
        <taxon>Agaricomycetes</taxon>
        <taxon>Agaricomycetidae</taxon>
        <taxon>Boletales</taxon>
        <taxon>Coniophorineae</taxon>
        <taxon>Serpulaceae</taxon>
        <taxon>Serpula</taxon>
    </lineage>
</organism>
<evidence type="ECO:0000313" key="2">
    <source>
        <dbReference type="EMBL" id="EGO19008.1"/>
    </source>
</evidence>
<sequence length="190" mass="20550">MQCVASGDAKICRNAETRKVPDGKAKAHFDQEEAKRSEKAKERAAKDAQKAVDEAIRTAHIHEDTVSKNFEKPLSSYKRKDDLITVAGALQLSTTGTVKELLTRIKTYLDEHGELAGQPRFAGLFGHRAPNMSSSASGSGSSSAISLPSPHSPAFPSAQSVVYPHAYTPQLLPQITQQYSSSYMSSHVPP</sequence>
<reference evidence="2" key="1">
    <citation type="submission" date="2011-04" db="EMBL/GenBank/DDBJ databases">
        <title>Evolution of plant cell wall degrading machinery underlies the functional diversity of forest fungi.</title>
        <authorList>
            <consortium name="US DOE Joint Genome Institute (JGI-PGF)"/>
            <person name="Eastwood D.C."/>
            <person name="Floudas D."/>
            <person name="Binder M."/>
            <person name="Majcherczyk A."/>
            <person name="Schneider P."/>
            <person name="Aerts A."/>
            <person name="Asiegbu F.O."/>
            <person name="Baker S.E."/>
            <person name="Barry K."/>
            <person name="Bendiksby M."/>
            <person name="Blumentritt M."/>
            <person name="Coutinho P.M."/>
            <person name="Cullen D."/>
            <person name="Cullen D."/>
            <person name="Gathman A."/>
            <person name="Goodell B."/>
            <person name="Henrissat B."/>
            <person name="Ihrmark K."/>
            <person name="Kauserud H."/>
            <person name="Kohler A."/>
            <person name="LaButti K."/>
            <person name="Lapidus A."/>
            <person name="Lavin J.L."/>
            <person name="Lee Y.-H."/>
            <person name="Lindquist E."/>
            <person name="Lilly W."/>
            <person name="Lucas S."/>
            <person name="Morin E."/>
            <person name="Murat C."/>
            <person name="Oguiza J.A."/>
            <person name="Park J."/>
            <person name="Pisabarro A.G."/>
            <person name="Riley R."/>
            <person name="Rosling A."/>
            <person name="Salamov A."/>
            <person name="Schmidt O."/>
            <person name="Schmutz J."/>
            <person name="Skrede I."/>
            <person name="Stenlid J."/>
            <person name="Wiebenga A."/>
            <person name="Xie X."/>
            <person name="Kues U."/>
            <person name="Hibbett D.S."/>
            <person name="Hoffmeister D."/>
            <person name="Hogberg N."/>
            <person name="Martin F."/>
            <person name="Grigoriev I.V."/>
            <person name="Watkinson S.C."/>
        </authorList>
    </citation>
    <scope>NUCLEOTIDE SEQUENCE</scope>
    <source>
        <strain evidence="2">S7.9</strain>
    </source>
</reference>
<dbReference type="KEGG" id="sla:SERLADRAFT_443550"/>
<dbReference type="OrthoDB" id="2693302at2759"/>
<dbReference type="RefSeq" id="XP_007324232.1">
    <property type="nucleotide sequence ID" value="XM_007324170.1"/>
</dbReference>
<name>F8PCQ9_SERL9</name>
<protein>
    <submittedName>
        <fullName evidence="2">Uncharacterized protein</fullName>
    </submittedName>
</protein>
<feature type="compositionally biased region" description="Low complexity" evidence="1">
    <location>
        <begin position="133"/>
        <end position="151"/>
    </location>
</feature>